<proteinExistence type="predicted"/>
<reference evidence="1" key="1">
    <citation type="journal article" date="2023" name="G3 (Bethesda)">
        <title>A reference genome for the long-term kleptoplast-retaining sea slug Elysia crispata morphotype clarki.</title>
        <authorList>
            <person name="Eastman K.E."/>
            <person name="Pendleton A.L."/>
            <person name="Shaikh M.A."/>
            <person name="Suttiyut T."/>
            <person name="Ogas R."/>
            <person name="Tomko P."/>
            <person name="Gavelis G."/>
            <person name="Widhalm J.R."/>
            <person name="Wisecaver J.H."/>
        </authorList>
    </citation>
    <scope>NUCLEOTIDE SEQUENCE</scope>
    <source>
        <strain evidence="1">ECLA1</strain>
    </source>
</reference>
<accession>A0AAE1AXF7</accession>
<organism evidence="1 2">
    <name type="scientific">Elysia crispata</name>
    <name type="common">lettuce slug</name>
    <dbReference type="NCBI Taxonomy" id="231223"/>
    <lineage>
        <taxon>Eukaryota</taxon>
        <taxon>Metazoa</taxon>
        <taxon>Spiralia</taxon>
        <taxon>Lophotrochozoa</taxon>
        <taxon>Mollusca</taxon>
        <taxon>Gastropoda</taxon>
        <taxon>Heterobranchia</taxon>
        <taxon>Euthyneura</taxon>
        <taxon>Panpulmonata</taxon>
        <taxon>Sacoglossa</taxon>
        <taxon>Placobranchoidea</taxon>
        <taxon>Plakobranchidae</taxon>
        <taxon>Elysia</taxon>
    </lineage>
</organism>
<sequence length="108" mass="12589">MNKLCSDLALWISCACLLYYSYYCFGSKNSTMCPEGWIISSESRSCILRDLLINYNRKKEKLVYEHSTPLRYWVGLNDLKQGGVYRWLDYNERATEIPWGQNEPNGGS</sequence>
<keyword evidence="2" id="KW-1185">Reference proteome</keyword>
<evidence type="ECO:0008006" key="3">
    <source>
        <dbReference type="Google" id="ProtNLM"/>
    </source>
</evidence>
<dbReference type="SUPFAM" id="SSF56436">
    <property type="entry name" value="C-type lectin-like"/>
    <property type="match status" value="1"/>
</dbReference>
<comment type="caution">
    <text evidence="1">The sequence shown here is derived from an EMBL/GenBank/DDBJ whole genome shotgun (WGS) entry which is preliminary data.</text>
</comment>
<gene>
    <name evidence="1" type="ORF">RRG08_046375</name>
</gene>
<name>A0AAE1AXF7_9GAST</name>
<evidence type="ECO:0000313" key="2">
    <source>
        <dbReference type="Proteomes" id="UP001283361"/>
    </source>
</evidence>
<evidence type="ECO:0000313" key="1">
    <source>
        <dbReference type="EMBL" id="KAK3795505.1"/>
    </source>
</evidence>
<dbReference type="InterPro" id="IPR016187">
    <property type="entry name" value="CTDL_fold"/>
</dbReference>
<dbReference type="InterPro" id="IPR016186">
    <property type="entry name" value="C-type_lectin-like/link_sf"/>
</dbReference>
<dbReference type="AlphaFoldDB" id="A0AAE1AXF7"/>
<protein>
    <recommendedName>
        <fullName evidence="3">C-type lectin domain-containing protein</fullName>
    </recommendedName>
</protein>
<dbReference type="Proteomes" id="UP001283361">
    <property type="component" value="Unassembled WGS sequence"/>
</dbReference>
<dbReference type="Gene3D" id="3.10.100.10">
    <property type="entry name" value="Mannose-Binding Protein A, subunit A"/>
    <property type="match status" value="1"/>
</dbReference>
<dbReference type="EMBL" id="JAWDGP010001043">
    <property type="protein sequence ID" value="KAK3795505.1"/>
    <property type="molecule type" value="Genomic_DNA"/>
</dbReference>